<dbReference type="InterPro" id="IPR001128">
    <property type="entry name" value="Cyt_P450"/>
</dbReference>
<accession>A0ABR1K809</accession>
<feature type="transmembrane region" description="Helical" evidence="9">
    <location>
        <begin position="6"/>
        <end position="25"/>
    </location>
</feature>
<dbReference type="CDD" id="cd11065">
    <property type="entry name" value="CYP64-like"/>
    <property type="match status" value="1"/>
</dbReference>
<evidence type="ECO:0000256" key="9">
    <source>
        <dbReference type="SAM" id="Phobius"/>
    </source>
</evidence>
<evidence type="ECO:0000256" key="6">
    <source>
        <dbReference type="ARBA" id="ARBA00023002"/>
    </source>
</evidence>
<dbReference type="InterPro" id="IPR050364">
    <property type="entry name" value="Cytochrome_P450_fung"/>
</dbReference>
<evidence type="ECO:0000313" key="11">
    <source>
        <dbReference type="Proteomes" id="UP001498398"/>
    </source>
</evidence>
<evidence type="ECO:0000256" key="2">
    <source>
        <dbReference type="ARBA" id="ARBA00005179"/>
    </source>
</evidence>
<comment type="caution">
    <text evidence="10">The sequence shown here is derived from an EMBL/GenBank/DDBJ whole genome shotgun (WGS) entry which is preliminary data.</text>
</comment>
<dbReference type="Proteomes" id="UP001498398">
    <property type="component" value="Unassembled WGS sequence"/>
</dbReference>
<protein>
    <recommendedName>
        <fullName evidence="12">Cytochrome P450</fullName>
    </recommendedName>
</protein>
<keyword evidence="7" id="KW-0408">Iron</keyword>
<dbReference type="EMBL" id="JBANRG010000002">
    <property type="protein sequence ID" value="KAK7471001.1"/>
    <property type="molecule type" value="Genomic_DNA"/>
</dbReference>
<dbReference type="PANTHER" id="PTHR46300:SF7">
    <property type="entry name" value="P450, PUTATIVE (EUROFUNG)-RELATED"/>
    <property type="match status" value="1"/>
</dbReference>
<comment type="similarity">
    <text evidence="3">Belongs to the cytochrome P450 family.</text>
</comment>
<organism evidence="10 11">
    <name type="scientific">Marasmiellus scandens</name>
    <dbReference type="NCBI Taxonomy" id="2682957"/>
    <lineage>
        <taxon>Eukaryota</taxon>
        <taxon>Fungi</taxon>
        <taxon>Dikarya</taxon>
        <taxon>Basidiomycota</taxon>
        <taxon>Agaricomycotina</taxon>
        <taxon>Agaricomycetes</taxon>
        <taxon>Agaricomycetidae</taxon>
        <taxon>Agaricales</taxon>
        <taxon>Marasmiineae</taxon>
        <taxon>Omphalotaceae</taxon>
        <taxon>Marasmiellus</taxon>
    </lineage>
</organism>
<gene>
    <name evidence="10" type="ORF">VKT23_002414</name>
</gene>
<dbReference type="InterPro" id="IPR036396">
    <property type="entry name" value="Cyt_P450_sf"/>
</dbReference>
<evidence type="ECO:0000256" key="1">
    <source>
        <dbReference type="ARBA" id="ARBA00001971"/>
    </source>
</evidence>
<evidence type="ECO:0000256" key="5">
    <source>
        <dbReference type="ARBA" id="ARBA00022723"/>
    </source>
</evidence>
<dbReference type="PRINTS" id="PR00463">
    <property type="entry name" value="EP450I"/>
</dbReference>
<reference evidence="10 11" key="1">
    <citation type="submission" date="2024-01" db="EMBL/GenBank/DDBJ databases">
        <title>A draft genome for the cacao thread blight pathogen Marasmiellus scandens.</title>
        <authorList>
            <person name="Baruah I.K."/>
            <person name="Leung J."/>
            <person name="Bukari Y."/>
            <person name="Amoako-Attah I."/>
            <person name="Meinhardt L.W."/>
            <person name="Bailey B.A."/>
            <person name="Cohen S.P."/>
        </authorList>
    </citation>
    <scope>NUCLEOTIDE SEQUENCE [LARGE SCALE GENOMIC DNA]</scope>
    <source>
        <strain evidence="10 11">GH-19</strain>
    </source>
</reference>
<evidence type="ECO:0000256" key="8">
    <source>
        <dbReference type="ARBA" id="ARBA00023033"/>
    </source>
</evidence>
<dbReference type="Pfam" id="PF00067">
    <property type="entry name" value="p450"/>
    <property type="match status" value="1"/>
</dbReference>
<name>A0ABR1K809_9AGAR</name>
<keyword evidence="5" id="KW-0479">Metal-binding</keyword>
<dbReference type="PANTHER" id="PTHR46300">
    <property type="entry name" value="P450, PUTATIVE (EUROFUNG)-RELATED-RELATED"/>
    <property type="match status" value="1"/>
</dbReference>
<keyword evidence="9" id="KW-1133">Transmembrane helix</keyword>
<evidence type="ECO:0008006" key="12">
    <source>
        <dbReference type="Google" id="ProtNLM"/>
    </source>
</evidence>
<evidence type="ECO:0000256" key="3">
    <source>
        <dbReference type="ARBA" id="ARBA00010617"/>
    </source>
</evidence>
<keyword evidence="8" id="KW-0503">Monooxygenase</keyword>
<evidence type="ECO:0000313" key="10">
    <source>
        <dbReference type="EMBL" id="KAK7471001.1"/>
    </source>
</evidence>
<dbReference type="SUPFAM" id="SSF48264">
    <property type="entry name" value="Cytochrome P450"/>
    <property type="match status" value="1"/>
</dbReference>
<comment type="pathway">
    <text evidence="2">Secondary metabolite biosynthesis.</text>
</comment>
<keyword evidence="6" id="KW-0560">Oxidoreductase</keyword>
<keyword evidence="9" id="KW-0472">Membrane</keyword>
<keyword evidence="9" id="KW-0812">Transmembrane</keyword>
<evidence type="ECO:0000256" key="4">
    <source>
        <dbReference type="ARBA" id="ARBA00022617"/>
    </source>
</evidence>
<keyword evidence="11" id="KW-1185">Reference proteome</keyword>
<keyword evidence="4" id="KW-0349">Heme</keyword>
<proteinExistence type="inferred from homology"/>
<sequence length="522" mass="58854">MAVSVVTFLDFCLAVFGLFLLRHLLKRKCTLPPGPRGLPILGNIFDMPSENAWATFAQWGNEYGDISSITILGQTLVILNSAKAAFDILDKKSSIYSDRPIMQMGGELIGWRNTLALLRYSDSRFKRYRKLFHSLIGSQATMRQYFPVEELETKRFLRRVLTKPNDLQAHIRKTAGSVILRISHGYEVKEHNDPFVQLADLATEQFSVATTPGQFLVDSIPALRHVPEWFPGAGFKRTAKAWASTLLEMVEQPHNFVKQQVASGTAAKSFSSSLLESKQLTDEEEFDLKWSAASLYSGAADTIVSAIYTFFLAMTLYPEVARKAQAELDMVIGADRLPTFADRPHLPYIEALVKEVFRWNVVTPLAVAHRASEDDFHDGYFIPKGTLILPNIWKMTHDQRTYTDPMNFQPERFLTIDGRTPEKDPYEIVFGFGRRYKVLFDSTTSAPLRFFIHSGMHLADASVFISCAMSLAVFDITKSVENGVIIEPVNERTNGTISHPKQFRCTIKPRSHKAVGLIQADD</sequence>
<dbReference type="InterPro" id="IPR002401">
    <property type="entry name" value="Cyt_P450_E_grp-I"/>
</dbReference>
<comment type="cofactor">
    <cofactor evidence="1">
        <name>heme</name>
        <dbReference type="ChEBI" id="CHEBI:30413"/>
    </cofactor>
</comment>
<dbReference type="Gene3D" id="1.10.630.10">
    <property type="entry name" value="Cytochrome P450"/>
    <property type="match status" value="1"/>
</dbReference>
<evidence type="ECO:0000256" key="7">
    <source>
        <dbReference type="ARBA" id="ARBA00023004"/>
    </source>
</evidence>